<dbReference type="RefSeq" id="WP_345003842.1">
    <property type="nucleotide sequence ID" value="NZ_BAABCY010000007.1"/>
</dbReference>
<keyword evidence="2" id="KW-1185">Reference proteome</keyword>
<evidence type="ECO:0000313" key="1">
    <source>
        <dbReference type="EMBL" id="GAA3554004.1"/>
    </source>
</evidence>
<reference evidence="2" key="1">
    <citation type="journal article" date="2019" name="Int. J. Syst. Evol. Microbiol.">
        <title>The Global Catalogue of Microorganisms (GCM) 10K type strain sequencing project: providing services to taxonomists for standard genome sequencing and annotation.</title>
        <authorList>
            <consortium name="The Broad Institute Genomics Platform"/>
            <consortium name="The Broad Institute Genome Sequencing Center for Infectious Disease"/>
            <person name="Wu L."/>
            <person name="Ma J."/>
        </authorList>
    </citation>
    <scope>NUCLEOTIDE SEQUENCE [LARGE SCALE GENOMIC DNA]</scope>
    <source>
        <strain evidence="2">JCM 17111</strain>
    </source>
</reference>
<sequence>MDIPSLIANFQKEIQDVEHSEWDIIKRSQKAIALSRKVLVGLKTELARKDFGSMDQEIQFFKVTKQIPLTNLIYYLECYAFEAHFPKIGEKQQQKHIAKTKDKIQMFFNRHAEFINYMGQGCGHLDIWYFTRQTNNDMKVVPEQDYTFDMDFSAPYDMLLGKLYAYERFIKYLEGRLGKQEQETTIENLGEHYNLKWTSSKTALTELIYALYYSRAINHGNIDKRDIAMVFQKLFNLDLGDFYKTLSEIKSRKKSRTRFLDELSMGFIYEMEKSER</sequence>
<dbReference type="Proteomes" id="UP001500954">
    <property type="component" value="Unassembled WGS sequence"/>
</dbReference>
<evidence type="ECO:0000313" key="2">
    <source>
        <dbReference type="Proteomes" id="UP001500954"/>
    </source>
</evidence>
<accession>A0ABP6WPN9</accession>
<dbReference type="EMBL" id="BAABCY010000007">
    <property type="protein sequence ID" value="GAA3554004.1"/>
    <property type="molecule type" value="Genomic_DNA"/>
</dbReference>
<proteinExistence type="predicted"/>
<dbReference type="Pfam" id="PF09357">
    <property type="entry name" value="RteC"/>
    <property type="match status" value="1"/>
</dbReference>
<name>A0ABP6WPN9_9FLAO</name>
<gene>
    <name evidence="1" type="ORF">GCM10022395_01930</name>
</gene>
<comment type="caution">
    <text evidence="1">The sequence shown here is derived from an EMBL/GenBank/DDBJ whole genome shotgun (WGS) entry which is preliminary data.</text>
</comment>
<dbReference type="InterPro" id="IPR018534">
    <property type="entry name" value="Tet_reg_excision_RteC"/>
</dbReference>
<organism evidence="1 2">
    <name type="scientific">Snuella lapsa</name>
    <dbReference type="NCBI Taxonomy" id="870481"/>
    <lineage>
        <taxon>Bacteria</taxon>
        <taxon>Pseudomonadati</taxon>
        <taxon>Bacteroidota</taxon>
        <taxon>Flavobacteriia</taxon>
        <taxon>Flavobacteriales</taxon>
        <taxon>Flavobacteriaceae</taxon>
        <taxon>Snuella</taxon>
    </lineage>
</organism>
<protein>
    <submittedName>
        <fullName evidence="1">RteC domain-containing protein</fullName>
    </submittedName>
</protein>